<dbReference type="Pfam" id="PF04471">
    <property type="entry name" value="Mrr_cat"/>
    <property type="match status" value="1"/>
</dbReference>
<keyword evidence="2" id="KW-0540">Nuclease</keyword>
<dbReference type="GO" id="GO:0004519">
    <property type="term" value="F:endonuclease activity"/>
    <property type="evidence" value="ECO:0007669"/>
    <property type="project" value="UniProtKB-KW"/>
</dbReference>
<evidence type="ECO:0000313" key="3">
    <source>
        <dbReference type="Proteomes" id="UP000190888"/>
    </source>
</evidence>
<name>A0A1T4NZJ7_9BACT</name>
<reference evidence="2 3" key="1">
    <citation type="submission" date="2017-02" db="EMBL/GenBank/DDBJ databases">
        <authorList>
            <person name="Peterson S.W."/>
        </authorList>
    </citation>
    <scope>NUCLEOTIDE SEQUENCE [LARGE SCALE GENOMIC DNA]</scope>
    <source>
        <strain evidence="2 3">DSM 22335</strain>
    </source>
</reference>
<dbReference type="GO" id="GO:0003677">
    <property type="term" value="F:DNA binding"/>
    <property type="evidence" value="ECO:0007669"/>
    <property type="project" value="InterPro"/>
</dbReference>
<keyword evidence="2" id="KW-0255">Endonuclease</keyword>
<dbReference type="OrthoDB" id="9794834at2"/>
<dbReference type="Gene3D" id="3.40.1350.10">
    <property type="match status" value="1"/>
</dbReference>
<dbReference type="InterPro" id="IPR011335">
    <property type="entry name" value="Restrct_endonuc-II-like"/>
</dbReference>
<dbReference type="AlphaFoldDB" id="A0A1T4NZJ7"/>
<keyword evidence="3" id="KW-1185">Reference proteome</keyword>
<sequence length="345" mass="37933">MNTTEKGDILEALTLLVERSVSHQPGTVFKKKHTIKDQHGINRVLDLFVTTQVNGKSIKYAFECKHHKKGIPMKDILDFHGMIENKGITGFFVTSGTFQSGAIKKAAALGITLLTLKKRAPTGNDMAGVHLFKKNYEITNVAFSGTSSHFDNETIQKLFSECKGCKKGIKNIFNKTVIPKLAGMIEQAVDRVSSDFTDVTKIASTFGKENARGFQFIAVHDNGCSITHQNTYPIYISHTVVDINVWHEKVHSQSLDFEHFLYSPVGDPGSGTMFSKSELVIKDKRVVICASRPESGAASQSIIMANEDHIQNAHPMTGVPLGTLHQFGLSDIFSSGDTKDSKCVD</sequence>
<dbReference type="STRING" id="413434.SAMN04488132_10567"/>
<dbReference type="SUPFAM" id="SSF52980">
    <property type="entry name" value="Restriction endonuclease-like"/>
    <property type="match status" value="1"/>
</dbReference>
<dbReference type="Proteomes" id="UP000190888">
    <property type="component" value="Unassembled WGS sequence"/>
</dbReference>
<accession>A0A1T4NZJ7</accession>
<dbReference type="RefSeq" id="WP_078831401.1">
    <property type="nucleotide sequence ID" value="NZ_FUWH01000005.1"/>
</dbReference>
<proteinExistence type="predicted"/>
<dbReference type="GO" id="GO:0009307">
    <property type="term" value="P:DNA restriction-modification system"/>
    <property type="evidence" value="ECO:0007669"/>
    <property type="project" value="InterPro"/>
</dbReference>
<dbReference type="EMBL" id="FUWH01000005">
    <property type="protein sequence ID" value="SJZ84609.1"/>
    <property type="molecule type" value="Genomic_DNA"/>
</dbReference>
<protein>
    <submittedName>
        <fullName evidence="2">Restriction endonuclease</fullName>
    </submittedName>
</protein>
<gene>
    <name evidence="2" type="ORF">SAMN04488132_10567</name>
</gene>
<evidence type="ECO:0000313" key="2">
    <source>
        <dbReference type="EMBL" id="SJZ84609.1"/>
    </source>
</evidence>
<dbReference type="InterPro" id="IPR011856">
    <property type="entry name" value="tRNA_endonuc-like_dom_sf"/>
</dbReference>
<keyword evidence="2" id="KW-0378">Hydrolase</keyword>
<organism evidence="2 3">
    <name type="scientific">Sediminibacterium ginsengisoli</name>
    <dbReference type="NCBI Taxonomy" id="413434"/>
    <lineage>
        <taxon>Bacteria</taxon>
        <taxon>Pseudomonadati</taxon>
        <taxon>Bacteroidota</taxon>
        <taxon>Chitinophagia</taxon>
        <taxon>Chitinophagales</taxon>
        <taxon>Chitinophagaceae</taxon>
        <taxon>Sediminibacterium</taxon>
    </lineage>
</organism>
<dbReference type="InterPro" id="IPR007560">
    <property type="entry name" value="Restrct_endonuc_IV_Mrr"/>
</dbReference>
<feature type="domain" description="Restriction endonuclease type IV Mrr" evidence="1">
    <location>
        <begin position="46"/>
        <end position="117"/>
    </location>
</feature>
<evidence type="ECO:0000259" key="1">
    <source>
        <dbReference type="Pfam" id="PF04471"/>
    </source>
</evidence>